<dbReference type="GO" id="GO:0005525">
    <property type="term" value="F:GTP binding"/>
    <property type="evidence" value="ECO:0007669"/>
    <property type="project" value="UniProtKB-KW"/>
</dbReference>
<dbReference type="HAMAP" id="MF_02114">
    <property type="entry name" value="CofC"/>
    <property type="match status" value="1"/>
</dbReference>
<reference evidence="7" key="1">
    <citation type="journal article" date="2020" name="mSystems">
        <title>Genome- and Community-Level Interaction Insights into Carbon Utilization and Element Cycling Functions of Hydrothermarchaeota in Hydrothermal Sediment.</title>
        <authorList>
            <person name="Zhou Z."/>
            <person name="Liu Y."/>
            <person name="Xu W."/>
            <person name="Pan J."/>
            <person name="Luo Z.H."/>
            <person name="Li M."/>
        </authorList>
    </citation>
    <scope>NUCLEOTIDE SEQUENCE [LARGE SCALE GENOMIC DNA]</scope>
    <source>
        <strain evidence="6">SpSt-12</strain>
        <strain evidence="8">SpSt-38</strain>
        <strain evidence="7">SpSt-87</strain>
    </source>
</reference>
<dbReference type="Gene3D" id="6.10.140.50">
    <property type="match status" value="1"/>
</dbReference>
<protein>
    <recommendedName>
        <fullName evidence="5">2-phospho-L-lactate guanylyltransferase</fullName>
        <shortName evidence="5">LP guanylyltransferase</shortName>
        <ecNumber evidence="5">2.7.7.68</ecNumber>
    </recommendedName>
</protein>
<keyword evidence="2 5" id="KW-0548">Nucleotidyltransferase</keyword>
<keyword evidence="3 5" id="KW-0547">Nucleotide-binding</keyword>
<dbReference type="GO" id="GO:0043814">
    <property type="term" value="F:phospholactate guanylyltransferase activity"/>
    <property type="evidence" value="ECO:0007669"/>
    <property type="project" value="UniProtKB-EC"/>
</dbReference>
<evidence type="ECO:0000256" key="1">
    <source>
        <dbReference type="ARBA" id="ARBA00022679"/>
    </source>
</evidence>
<comment type="pathway">
    <text evidence="5">Cofactor biosynthesis; coenzyme F420 biosynthesis.</text>
</comment>
<comment type="catalytic activity">
    <reaction evidence="5">
        <text>(2S)-2-phospholactate + GTP + H(+) = (2S)-lactyl-2-diphospho-5'-guanosine + diphosphate</text>
        <dbReference type="Rhea" id="RHEA:63424"/>
        <dbReference type="ChEBI" id="CHEBI:15378"/>
        <dbReference type="ChEBI" id="CHEBI:33019"/>
        <dbReference type="ChEBI" id="CHEBI:37565"/>
        <dbReference type="ChEBI" id="CHEBI:59435"/>
        <dbReference type="ChEBI" id="CHEBI:59906"/>
        <dbReference type="EC" id="2.7.7.68"/>
    </reaction>
</comment>
<evidence type="ECO:0000256" key="5">
    <source>
        <dbReference type="HAMAP-Rule" id="MF_02114"/>
    </source>
</evidence>
<dbReference type="EMBL" id="DSQD01000035">
    <property type="protein sequence ID" value="HGF87047.1"/>
    <property type="molecule type" value="Genomic_DNA"/>
</dbReference>
<comment type="subunit">
    <text evidence="5">Homodimer.</text>
</comment>
<keyword evidence="1 5" id="KW-0808">Transferase</keyword>
<evidence type="ECO:0000313" key="8">
    <source>
        <dbReference type="EMBL" id="HGF87047.1"/>
    </source>
</evidence>
<evidence type="ECO:0000313" key="7">
    <source>
        <dbReference type="EMBL" id="HFW31953.1"/>
    </source>
</evidence>
<proteinExistence type="inferred from homology"/>
<dbReference type="EMBL" id="DSCQ01000110">
    <property type="protein sequence ID" value="HET22068.1"/>
    <property type="molecule type" value="Genomic_DNA"/>
</dbReference>
<dbReference type="GO" id="GO:0052645">
    <property type="term" value="P:F420-0 metabolic process"/>
    <property type="evidence" value="ECO:0007669"/>
    <property type="project" value="UniProtKB-UniRule"/>
</dbReference>
<evidence type="ECO:0000256" key="2">
    <source>
        <dbReference type="ARBA" id="ARBA00022695"/>
    </source>
</evidence>
<dbReference type="NCBIfam" id="TIGR03552">
    <property type="entry name" value="F420_cofC"/>
    <property type="match status" value="1"/>
</dbReference>
<dbReference type="Pfam" id="PF01983">
    <property type="entry name" value="CofC"/>
    <property type="match status" value="1"/>
</dbReference>
<evidence type="ECO:0000313" key="6">
    <source>
        <dbReference type="EMBL" id="HET22068.1"/>
    </source>
</evidence>
<dbReference type="UniPathway" id="UPA00071"/>
<dbReference type="EC" id="2.7.7.68" evidence="5"/>
<dbReference type="SUPFAM" id="SSF53448">
    <property type="entry name" value="Nucleotide-diphospho-sugar transferases"/>
    <property type="match status" value="1"/>
</dbReference>
<comment type="similarity">
    <text evidence="5">Belongs to the CofC family.</text>
</comment>
<evidence type="ECO:0000256" key="4">
    <source>
        <dbReference type="ARBA" id="ARBA00023134"/>
    </source>
</evidence>
<evidence type="ECO:0000256" key="3">
    <source>
        <dbReference type="ARBA" id="ARBA00022741"/>
    </source>
</evidence>
<dbReference type="Gene3D" id="3.90.550.10">
    <property type="entry name" value="Spore Coat Polysaccharide Biosynthesis Protein SpsA, Chain A"/>
    <property type="match status" value="1"/>
</dbReference>
<dbReference type="PANTHER" id="PTHR40392:SF1">
    <property type="entry name" value="2-PHOSPHO-L-LACTATE GUANYLYLTRANSFERASE"/>
    <property type="match status" value="1"/>
</dbReference>
<dbReference type="PANTHER" id="PTHR40392">
    <property type="entry name" value="2-PHOSPHO-L-LACTATE GUANYLYLTRANSFERASE"/>
    <property type="match status" value="1"/>
</dbReference>
<comment type="function">
    <text evidence="5">Guanylyltransferase that catalyzes the activation of (2S)-2-phospholactate (2-PL) as (2S)-lactyl-2-diphospho-5'-guanosine, via the condensation of 2-PL with GTP. It is involved in the biosynthesis of coenzyme F420, a hydride carrier cofactor.</text>
</comment>
<dbReference type="InterPro" id="IPR002835">
    <property type="entry name" value="CofC"/>
</dbReference>
<dbReference type="InterPro" id="IPR029044">
    <property type="entry name" value="Nucleotide-diphossugar_trans"/>
</dbReference>
<accession>A0A7C3MB17</accession>
<name>A0A7C3MB17_ARCFL</name>
<keyword evidence="4 5" id="KW-0342">GTP-binding</keyword>
<dbReference type="AlphaFoldDB" id="A0A7C3MB17"/>
<gene>
    <name evidence="5 7" type="primary">cofC</name>
    <name evidence="6" type="ORF">ENN70_08495</name>
    <name evidence="8" type="ORF">ENR21_01070</name>
    <name evidence="7" type="ORF">ENW66_03240</name>
</gene>
<sequence length="206" mass="23510">MRIVIPFKANNPKSRLSTLLSESERKELARLMLLDVVDVTRNFGDVTILCPEEVEFEGVRVDVDASDLNTAVNRLIDNVPAAVIMSDLPLLNKEVLTRFFETEGDVVIAPGRKGGTNMLLVRKRGFRVSYHYGSFFKHLEIALKLGMKAEIFDSFFSSVDIDDESDLLELMMHGEGKRSQKFLKDLGFYVCFEKTPRLERRVFMQP</sequence>
<comment type="caution">
    <text evidence="7">The sequence shown here is derived from an EMBL/GenBank/DDBJ whole genome shotgun (WGS) entry which is preliminary data.</text>
</comment>
<organism evidence="7">
    <name type="scientific">Archaeoglobus fulgidus</name>
    <dbReference type="NCBI Taxonomy" id="2234"/>
    <lineage>
        <taxon>Archaea</taxon>
        <taxon>Methanobacteriati</taxon>
        <taxon>Methanobacteriota</taxon>
        <taxon>Archaeoglobi</taxon>
        <taxon>Archaeoglobales</taxon>
        <taxon>Archaeoglobaceae</taxon>
        <taxon>Archaeoglobus</taxon>
    </lineage>
</organism>
<dbReference type="EMBL" id="DTLB01000017">
    <property type="protein sequence ID" value="HFW31953.1"/>
    <property type="molecule type" value="Genomic_DNA"/>
</dbReference>